<dbReference type="OrthoDB" id="115567at2"/>
<dbReference type="AlphaFoldDB" id="A0A4Q1SJ95"/>
<accession>A0A4Q1SJ95</accession>
<organism evidence="1 2">
    <name type="scientific">Silvibacterium dinghuense</name>
    <dbReference type="NCBI Taxonomy" id="1560006"/>
    <lineage>
        <taxon>Bacteria</taxon>
        <taxon>Pseudomonadati</taxon>
        <taxon>Acidobacteriota</taxon>
        <taxon>Terriglobia</taxon>
        <taxon>Terriglobales</taxon>
        <taxon>Acidobacteriaceae</taxon>
        <taxon>Silvibacterium</taxon>
    </lineage>
</organism>
<proteinExistence type="predicted"/>
<dbReference type="EMBL" id="SDMK01000001">
    <property type="protein sequence ID" value="RXS97708.1"/>
    <property type="molecule type" value="Genomic_DNA"/>
</dbReference>
<sequence>MASPTPTVDLTFPHPWTAEILPRRPLILPARRFTYPAAAEEVEEGALELLVRPAEGEPFLATCALGFDDPAVPSGLWSCPDPDWLCAVSGGYAYLLDTAEPNRFLQIPWRPVLGIRSLPEQGLLLFTGHHALLAWGRNGEAWQSPRLSAEGIRIDRIEGGILHGAGWDLMADADVPFTLDLKTGLRI</sequence>
<comment type="caution">
    <text evidence="1">The sequence shown here is derived from an EMBL/GenBank/DDBJ whole genome shotgun (WGS) entry which is preliminary data.</text>
</comment>
<evidence type="ECO:0000313" key="1">
    <source>
        <dbReference type="EMBL" id="RXS97708.1"/>
    </source>
</evidence>
<keyword evidence="2" id="KW-1185">Reference proteome</keyword>
<dbReference type="Proteomes" id="UP000290253">
    <property type="component" value="Unassembled WGS sequence"/>
</dbReference>
<gene>
    <name evidence="1" type="ORF">ESZ00_07510</name>
</gene>
<evidence type="ECO:0000313" key="2">
    <source>
        <dbReference type="Proteomes" id="UP000290253"/>
    </source>
</evidence>
<protein>
    <submittedName>
        <fullName evidence="1">Uncharacterized protein</fullName>
    </submittedName>
</protein>
<name>A0A4Q1SJ95_9BACT</name>
<dbReference type="RefSeq" id="WP_129207487.1">
    <property type="nucleotide sequence ID" value="NZ_BMGU01000001.1"/>
</dbReference>
<reference evidence="1 2" key="1">
    <citation type="journal article" date="2016" name="Int. J. Syst. Evol. Microbiol.">
        <title>Acidipila dinghuensis sp. nov., an acidobacterium isolated from forest soil.</title>
        <authorList>
            <person name="Jiang Y.W."/>
            <person name="Wang J."/>
            <person name="Chen M.H."/>
            <person name="Lv Y.Y."/>
            <person name="Qiu L.H."/>
        </authorList>
    </citation>
    <scope>NUCLEOTIDE SEQUENCE [LARGE SCALE GENOMIC DNA]</scope>
    <source>
        <strain evidence="1 2">DHOF10</strain>
    </source>
</reference>